<feature type="domain" description="Beta-ketoacyl-[acyl-carrier-protein] synthase III N-terminal" evidence="4">
    <location>
        <begin position="101"/>
        <end position="178"/>
    </location>
</feature>
<dbReference type="PATRIC" id="fig|453.4.peg.1748"/>
<keyword evidence="1 5" id="KW-0808">Transferase</keyword>
<evidence type="ECO:0000313" key="9">
    <source>
        <dbReference type="Proteomes" id="UP000251942"/>
    </source>
</evidence>
<evidence type="ECO:0000313" key="5">
    <source>
        <dbReference type="EMBL" id="KTC96678.1"/>
    </source>
</evidence>
<dbReference type="GO" id="GO:0006633">
    <property type="term" value="P:fatty acid biosynthetic process"/>
    <property type="evidence" value="ECO:0007669"/>
    <property type="project" value="InterPro"/>
</dbReference>
<evidence type="ECO:0000313" key="8">
    <source>
        <dbReference type="Proteomes" id="UP000054698"/>
    </source>
</evidence>
<dbReference type="EMBL" id="UASS01000011">
    <property type="protein sequence ID" value="SPX60653.1"/>
    <property type="molecule type" value="Genomic_DNA"/>
</dbReference>
<dbReference type="Pfam" id="PF08545">
    <property type="entry name" value="ACP_syn_III"/>
    <property type="match status" value="1"/>
</dbReference>
<dbReference type="InterPro" id="IPR013747">
    <property type="entry name" value="ACP_syn_III_C"/>
</dbReference>
<reference evidence="5 8" key="1">
    <citation type="submission" date="2015-11" db="EMBL/GenBank/DDBJ databases">
        <title>Genomic analysis of 38 Legionella species identifies large and diverse effector repertoires.</title>
        <authorList>
            <person name="Burstein D."/>
            <person name="Amaro F."/>
            <person name="Zusman T."/>
            <person name="Lifshitz Z."/>
            <person name="Cohen O."/>
            <person name="Gilbert J.A."/>
            <person name="Pupko T."/>
            <person name="Shuman H.A."/>
            <person name="Segal G."/>
        </authorList>
    </citation>
    <scope>NUCLEOTIDE SEQUENCE [LARGE SCALE GENOMIC DNA]</scope>
    <source>
        <strain evidence="5 8">WO-44C</strain>
    </source>
</reference>
<dbReference type="Gene3D" id="3.40.47.10">
    <property type="match status" value="1"/>
</dbReference>
<sequence>MGKYLPQNKVLSSALDVTLGLSPGSVEKKSGLVSRHFASPHETTSYMGAKAALEAVKNANLKLTDIDVIVSACGVGEQAIPSTSVLIQKQLGLETSGIACFDINSTCLSFLTALETMAYFIESGRFKRALIISSDIPSFGLNWQDMETCTIFGDGAAACIIEKSDGTSRIVGTHMETHSIGSTYCRLEAGGTRILPSHPDHQRYALFDMDGKKVFKLASRLVVRTKEIVFKKAGLTIDAIDWVVPHQASLLAMHHVRKKLRIPREKFVDIYATHGNQMAASIPTVLYSLIESKKLQRGQLIYFLGTGAGISSAGMIMEY</sequence>
<dbReference type="PANTHER" id="PTHR34069:SF2">
    <property type="entry name" value="BETA-KETOACYL-[ACYL-CARRIER-PROTEIN] SYNTHASE III"/>
    <property type="match status" value="1"/>
</dbReference>
<dbReference type="GO" id="GO:0033818">
    <property type="term" value="F:beta-ketoacyl-acyl-carrier-protein synthase III activity"/>
    <property type="evidence" value="ECO:0007669"/>
    <property type="project" value="UniProtKB-EC"/>
</dbReference>
<evidence type="ECO:0000313" key="10">
    <source>
        <dbReference type="Proteomes" id="UP000254033"/>
    </source>
</evidence>
<name>A0A0W0TM43_9GAMM</name>
<dbReference type="SUPFAM" id="SSF53901">
    <property type="entry name" value="Thiolase-like"/>
    <property type="match status" value="1"/>
</dbReference>
<dbReference type="Proteomes" id="UP000054698">
    <property type="component" value="Unassembled WGS sequence"/>
</dbReference>
<dbReference type="GO" id="GO:0044550">
    <property type="term" value="P:secondary metabolite biosynthetic process"/>
    <property type="evidence" value="ECO:0007669"/>
    <property type="project" value="TreeGrafter"/>
</dbReference>
<reference evidence="9 10" key="2">
    <citation type="submission" date="2018-06" db="EMBL/GenBank/DDBJ databases">
        <authorList>
            <consortium name="Pathogen Informatics"/>
            <person name="Doyle S."/>
        </authorList>
    </citation>
    <scope>NUCLEOTIDE SEQUENCE [LARGE SCALE GENOMIC DNA]</scope>
    <source>
        <strain evidence="7 10">NCTC11978</strain>
        <strain evidence="6 9">NCTC12022</strain>
    </source>
</reference>
<keyword evidence="8" id="KW-1185">Reference proteome</keyword>
<dbReference type="EC" id="2.3.1.41" evidence="5"/>
<dbReference type="Proteomes" id="UP000251942">
    <property type="component" value="Unassembled WGS sequence"/>
</dbReference>
<proteinExistence type="predicted"/>
<dbReference type="EMBL" id="LNYB01000080">
    <property type="protein sequence ID" value="KTC96678.1"/>
    <property type="molecule type" value="Genomic_DNA"/>
</dbReference>
<evidence type="ECO:0000259" key="4">
    <source>
        <dbReference type="Pfam" id="PF08545"/>
    </source>
</evidence>
<dbReference type="Pfam" id="PF08541">
    <property type="entry name" value="ACP_syn_III_C"/>
    <property type="match status" value="1"/>
</dbReference>
<organism evidence="5 8">
    <name type="scientific">Legionella feeleii</name>
    <dbReference type="NCBI Taxonomy" id="453"/>
    <lineage>
        <taxon>Bacteria</taxon>
        <taxon>Pseudomonadati</taxon>
        <taxon>Pseudomonadota</taxon>
        <taxon>Gammaproteobacteria</taxon>
        <taxon>Legionellales</taxon>
        <taxon>Legionellaceae</taxon>
        <taxon>Legionella</taxon>
    </lineage>
</organism>
<feature type="domain" description="Beta-ketoacyl-[acyl-carrier-protein] synthase III C-terminal" evidence="3">
    <location>
        <begin position="231"/>
        <end position="319"/>
    </location>
</feature>
<dbReference type="NCBIfam" id="NF005541">
    <property type="entry name" value="PRK07204.1"/>
    <property type="match status" value="1"/>
</dbReference>
<evidence type="ECO:0000313" key="7">
    <source>
        <dbReference type="EMBL" id="STX39779.1"/>
    </source>
</evidence>
<dbReference type="EC" id="2.3.1.180" evidence="6"/>
<dbReference type="PANTHER" id="PTHR34069">
    <property type="entry name" value="3-OXOACYL-[ACYL-CARRIER-PROTEIN] SYNTHASE 3"/>
    <property type="match status" value="1"/>
</dbReference>
<dbReference type="Proteomes" id="UP000254033">
    <property type="component" value="Unassembled WGS sequence"/>
</dbReference>
<dbReference type="CDD" id="cd00830">
    <property type="entry name" value="KAS_III"/>
    <property type="match status" value="1"/>
</dbReference>
<protein>
    <submittedName>
        <fullName evidence="5">3-oxoacyl-ACP synthase</fullName>
        <ecNumber evidence="5">2.3.1.41</ecNumber>
    </submittedName>
    <submittedName>
        <fullName evidence="6">Chalcone and stilbene synthase</fullName>
        <ecNumber evidence="6">2.3.1.180</ecNumber>
    </submittedName>
</protein>
<dbReference type="InterPro" id="IPR013751">
    <property type="entry name" value="ACP_syn_III_N"/>
</dbReference>
<evidence type="ECO:0000313" key="6">
    <source>
        <dbReference type="EMBL" id="SPX60653.1"/>
    </source>
</evidence>
<accession>A0A0W0TM43</accession>
<evidence type="ECO:0000259" key="3">
    <source>
        <dbReference type="Pfam" id="PF08541"/>
    </source>
</evidence>
<dbReference type="EMBL" id="UGNY01000001">
    <property type="protein sequence ID" value="STX39779.1"/>
    <property type="molecule type" value="Genomic_DNA"/>
</dbReference>
<gene>
    <name evidence="6" type="primary">fabH_2</name>
    <name evidence="5" type="ORF">Lfee_1590</name>
    <name evidence="7" type="ORF">NCTC11978_02985</name>
    <name evidence="6" type="ORF">NCTC12022_01385</name>
</gene>
<dbReference type="GO" id="GO:0004315">
    <property type="term" value="F:3-oxoacyl-[acyl-carrier-protein] synthase activity"/>
    <property type="evidence" value="ECO:0007669"/>
    <property type="project" value="UniProtKB-EC"/>
</dbReference>
<dbReference type="STRING" id="453.Lfee_1590"/>
<dbReference type="AlphaFoldDB" id="A0A0W0TM43"/>
<evidence type="ECO:0000256" key="1">
    <source>
        <dbReference type="ARBA" id="ARBA00022679"/>
    </source>
</evidence>
<keyword evidence="2 5" id="KW-0012">Acyltransferase</keyword>
<evidence type="ECO:0000256" key="2">
    <source>
        <dbReference type="ARBA" id="ARBA00023315"/>
    </source>
</evidence>
<dbReference type="InterPro" id="IPR016039">
    <property type="entry name" value="Thiolase-like"/>
</dbReference>